<proteinExistence type="inferred from homology"/>
<comment type="cofactor">
    <cofactor evidence="4">
        <name>Mg(2+)</name>
        <dbReference type="ChEBI" id="CHEBI:18420"/>
    </cofactor>
</comment>
<dbReference type="InterPro" id="IPR002698">
    <property type="entry name" value="FTHF_cligase"/>
</dbReference>
<dbReference type="InterPro" id="IPR024185">
    <property type="entry name" value="FTHF_cligase-like_sf"/>
</dbReference>
<evidence type="ECO:0000256" key="3">
    <source>
        <dbReference type="ARBA" id="ARBA00022840"/>
    </source>
</evidence>
<sequence>MTEAPLLAAKAEARRLALAARRAEPEAGRMLRDVILAEAPPPSGAIIGGFWPMGSEIDTRPLLEALHARGHVIALPVTPPRGNPLLFRAWAPGITMAEGPMGTRHPAAGEPITPAWLIVPLLAFDRTGARLGYGGGYYDRTLTLLRGANPSLTAIGVAHAAQEIPQVPTGPHDARLTAIATERGLIRP</sequence>
<dbReference type="Gene3D" id="3.40.50.10420">
    <property type="entry name" value="NagB/RpiA/CoA transferase-like"/>
    <property type="match status" value="1"/>
</dbReference>
<comment type="similarity">
    <text evidence="1 4">Belongs to the 5-formyltetrahydrofolate cyclo-ligase family.</text>
</comment>
<dbReference type="GO" id="GO:0030272">
    <property type="term" value="F:5-formyltetrahydrofolate cyclo-ligase activity"/>
    <property type="evidence" value="ECO:0007669"/>
    <property type="project" value="UniProtKB-EC"/>
</dbReference>
<protein>
    <recommendedName>
        <fullName evidence="4">5-formyltetrahydrofolate cyclo-ligase</fullName>
        <ecNumber evidence="4">6.3.3.2</ecNumber>
    </recommendedName>
</protein>
<name>A0ABZ0PF03_9PROT</name>
<dbReference type="EMBL" id="CP137852">
    <property type="protein sequence ID" value="WPB84211.1"/>
    <property type="molecule type" value="Genomic_DNA"/>
</dbReference>
<gene>
    <name evidence="5" type="ORF">R9Z33_19200</name>
</gene>
<keyword evidence="6" id="KW-1185">Reference proteome</keyword>
<dbReference type="EC" id="6.3.3.2" evidence="4"/>
<organism evidence="5 6">
    <name type="scientific">Sediminicoccus rosea</name>
    <dbReference type="NCBI Taxonomy" id="1225128"/>
    <lineage>
        <taxon>Bacteria</taxon>
        <taxon>Pseudomonadati</taxon>
        <taxon>Pseudomonadota</taxon>
        <taxon>Alphaproteobacteria</taxon>
        <taxon>Acetobacterales</taxon>
        <taxon>Roseomonadaceae</taxon>
        <taxon>Sediminicoccus</taxon>
    </lineage>
</organism>
<evidence type="ECO:0000256" key="1">
    <source>
        <dbReference type="ARBA" id="ARBA00010638"/>
    </source>
</evidence>
<keyword evidence="5" id="KW-0436">Ligase</keyword>
<dbReference type="Pfam" id="PF01812">
    <property type="entry name" value="5-FTHF_cyc-lig"/>
    <property type="match status" value="1"/>
</dbReference>
<dbReference type="PIRSF" id="PIRSF006806">
    <property type="entry name" value="FTHF_cligase"/>
    <property type="match status" value="1"/>
</dbReference>
<keyword evidence="4" id="KW-0460">Magnesium</keyword>
<dbReference type="PANTHER" id="PTHR23407:SF1">
    <property type="entry name" value="5-FORMYLTETRAHYDROFOLATE CYCLO-LIGASE"/>
    <property type="match status" value="1"/>
</dbReference>
<accession>A0ABZ0PF03</accession>
<keyword evidence="4" id="KW-0479">Metal-binding</keyword>
<dbReference type="InterPro" id="IPR037171">
    <property type="entry name" value="NagB/RpiA_transferase-like"/>
</dbReference>
<dbReference type="Proteomes" id="UP001305521">
    <property type="component" value="Chromosome"/>
</dbReference>
<comment type="catalytic activity">
    <reaction evidence="4">
        <text>(6S)-5-formyl-5,6,7,8-tetrahydrofolate + ATP = (6R)-5,10-methenyltetrahydrofolate + ADP + phosphate</text>
        <dbReference type="Rhea" id="RHEA:10488"/>
        <dbReference type="ChEBI" id="CHEBI:30616"/>
        <dbReference type="ChEBI" id="CHEBI:43474"/>
        <dbReference type="ChEBI" id="CHEBI:57455"/>
        <dbReference type="ChEBI" id="CHEBI:57457"/>
        <dbReference type="ChEBI" id="CHEBI:456216"/>
        <dbReference type="EC" id="6.3.3.2"/>
    </reaction>
</comment>
<keyword evidence="2 4" id="KW-0547">Nucleotide-binding</keyword>
<dbReference type="RefSeq" id="WP_318648169.1">
    <property type="nucleotide sequence ID" value="NZ_CP137852.1"/>
</dbReference>
<dbReference type="NCBIfam" id="TIGR02727">
    <property type="entry name" value="MTHFS_bact"/>
    <property type="match status" value="1"/>
</dbReference>
<evidence type="ECO:0000256" key="4">
    <source>
        <dbReference type="RuleBase" id="RU361279"/>
    </source>
</evidence>
<dbReference type="PANTHER" id="PTHR23407">
    <property type="entry name" value="ATPASE INHIBITOR/5-FORMYLTETRAHYDROFOLATE CYCLO-LIGASE"/>
    <property type="match status" value="1"/>
</dbReference>
<reference evidence="5 6" key="1">
    <citation type="submission" date="2023-11" db="EMBL/GenBank/DDBJ databases">
        <title>Arctic aerobic anoxygenic photoheterotroph Sediminicoccus rosea KRV36 adapts its photosynthesis to long days of polar summer.</title>
        <authorList>
            <person name="Tomasch J."/>
            <person name="Kopejtka K."/>
            <person name="Bily T."/>
            <person name="Gardiner A.T."/>
            <person name="Gardian Z."/>
            <person name="Shivaramu S."/>
            <person name="Koblizek M."/>
            <person name="Engelhardt F."/>
            <person name="Kaftan D."/>
        </authorList>
    </citation>
    <scope>NUCLEOTIDE SEQUENCE [LARGE SCALE GENOMIC DNA]</scope>
    <source>
        <strain evidence="5 6">R-30</strain>
    </source>
</reference>
<keyword evidence="3 4" id="KW-0067">ATP-binding</keyword>
<evidence type="ECO:0000256" key="2">
    <source>
        <dbReference type="ARBA" id="ARBA00022741"/>
    </source>
</evidence>
<evidence type="ECO:0000313" key="6">
    <source>
        <dbReference type="Proteomes" id="UP001305521"/>
    </source>
</evidence>
<evidence type="ECO:0000313" key="5">
    <source>
        <dbReference type="EMBL" id="WPB84211.1"/>
    </source>
</evidence>
<dbReference type="SUPFAM" id="SSF100950">
    <property type="entry name" value="NagB/RpiA/CoA transferase-like"/>
    <property type="match status" value="1"/>
</dbReference>